<evidence type="ECO:0000313" key="4">
    <source>
        <dbReference type="EMBL" id="GGJ17538.1"/>
    </source>
</evidence>
<protein>
    <recommendedName>
        <fullName evidence="3">DUF3592 domain-containing protein</fullName>
    </recommendedName>
</protein>
<keyword evidence="2" id="KW-0472">Membrane</keyword>
<dbReference type="InterPro" id="IPR021994">
    <property type="entry name" value="DUF3592"/>
</dbReference>
<evidence type="ECO:0000256" key="2">
    <source>
        <dbReference type="SAM" id="Phobius"/>
    </source>
</evidence>
<dbReference type="Pfam" id="PF12158">
    <property type="entry name" value="DUF3592"/>
    <property type="match status" value="1"/>
</dbReference>
<keyword evidence="5" id="KW-1185">Reference proteome</keyword>
<feature type="domain" description="DUF3592" evidence="3">
    <location>
        <begin position="70"/>
        <end position="140"/>
    </location>
</feature>
<dbReference type="EMBL" id="BMQA01000008">
    <property type="protein sequence ID" value="GGJ17538.1"/>
    <property type="molecule type" value="Genomic_DNA"/>
</dbReference>
<evidence type="ECO:0000313" key="5">
    <source>
        <dbReference type="Proteomes" id="UP000657574"/>
    </source>
</evidence>
<gene>
    <name evidence="4" type="ORF">GCM10010121_030500</name>
</gene>
<feature type="transmembrane region" description="Helical" evidence="2">
    <location>
        <begin position="32"/>
        <end position="50"/>
    </location>
</feature>
<dbReference type="AlphaFoldDB" id="A0A917KK25"/>
<evidence type="ECO:0000259" key="3">
    <source>
        <dbReference type="Pfam" id="PF12158"/>
    </source>
</evidence>
<feature type="transmembrane region" description="Helical" evidence="2">
    <location>
        <begin position="145"/>
        <end position="174"/>
    </location>
</feature>
<proteinExistence type="predicted"/>
<keyword evidence="2" id="KW-1133">Transmembrane helix</keyword>
<sequence>MSDPVARSGYIPDTPAARGPAQRSVSGDLMEALFYVIPVLMIAAAGYGISRVLGRSRRISAAWNSGVTAPGRCLRTYTTTSGGGDSMVHTTMHHVYEFITHDGRTVRFDEENGPATVLTGDIVTVHYVPQHPEHATAHRPAPGKLAAGTGCLVGCLGVFILGCLSFMIAAHLMISAVQERMP</sequence>
<feature type="region of interest" description="Disordered" evidence="1">
    <location>
        <begin position="1"/>
        <end position="22"/>
    </location>
</feature>
<organism evidence="4 5">
    <name type="scientific">Streptomyces brasiliensis</name>
    <dbReference type="NCBI Taxonomy" id="1954"/>
    <lineage>
        <taxon>Bacteria</taxon>
        <taxon>Bacillati</taxon>
        <taxon>Actinomycetota</taxon>
        <taxon>Actinomycetes</taxon>
        <taxon>Kitasatosporales</taxon>
        <taxon>Streptomycetaceae</taxon>
        <taxon>Streptomyces</taxon>
    </lineage>
</organism>
<accession>A0A917KK25</accession>
<reference evidence="4" key="1">
    <citation type="journal article" date="2014" name="Int. J. Syst. Evol. Microbiol.">
        <title>Complete genome sequence of Corynebacterium casei LMG S-19264T (=DSM 44701T), isolated from a smear-ripened cheese.</title>
        <authorList>
            <consortium name="US DOE Joint Genome Institute (JGI-PGF)"/>
            <person name="Walter F."/>
            <person name="Albersmeier A."/>
            <person name="Kalinowski J."/>
            <person name="Ruckert C."/>
        </authorList>
    </citation>
    <scope>NUCLEOTIDE SEQUENCE</scope>
    <source>
        <strain evidence="4">JCM 3086</strain>
    </source>
</reference>
<comment type="caution">
    <text evidence="4">The sequence shown here is derived from an EMBL/GenBank/DDBJ whole genome shotgun (WGS) entry which is preliminary data.</text>
</comment>
<dbReference type="Proteomes" id="UP000657574">
    <property type="component" value="Unassembled WGS sequence"/>
</dbReference>
<keyword evidence="2" id="KW-0812">Transmembrane</keyword>
<name>A0A917KK25_9ACTN</name>
<reference evidence="4" key="2">
    <citation type="submission" date="2020-09" db="EMBL/GenBank/DDBJ databases">
        <authorList>
            <person name="Sun Q."/>
            <person name="Ohkuma M."/>
        </authorList>
    </citation>
    <scope>NUCLEOTIDE SEQUENCE</scope>
    <source>
        <strain evidence="4">JCM 3086</strain>
    </source>
</reference>
<evidence type="ECO:0000256" key="1">
    <source>
        <dbReference type="SAM" id="MobiDB-lite"/>
    </source>
</evidence>